<evidence type="ECO:0000256" key="1">
    <source>
        <dbReference type="PROSITE-ProRule" id="PRU00042"/>
    </source>
</evidence>
<dbReference type="PANTHER" id="PTHR33936:SF24">
    <property type="entry name" value="C2H2-TYPE DOMAIN-CONTAINING PROTEIN"/>
    <property type="match status" value="1"/>
</dbReference>
<dbReference type="PROSITE" id="PS50157">
    <property type="entry name" value="ZINC_FINGER_C2H2_2"/>
    <property type="match status" value="2"/>
</dbReference>
<reference evidence="4" key="2">
    <citation type="submission" date="2020-06" db="EMBL/GenBank/DDBJ databases">
        <authorList>
            <person name="Sheffer M."/>
        </authorList>
    </citation>
    <scope>NUCLEOTIDE SEQUENCE</scope>
</reference>
<dbReference type="SMART" id="SM00355">
    <property type="entry name" value="ZnF_C2H2"/>
    <property type="match status" value="5"/>
</dbReference>
<keyword evidence="1" id="KW-0863">Zinc-finger</keyword>
<feature type="compositionally biased region" description="Polar residues" evidence="2">
    <location>
        <begin position="326"/>
        <end position="336"/>
    </location>
</feature>
<dbReference type="Proteomes" id="UP000807504">
    <property type="component" value="Unassembled WGS sequence"/>
</dbReference>
<keyword evidence="5" id="KW-1185">Reference proteome</keyword>
<protein>
    <submittedName>
        <fullName evidence="4">Zinc finger protein 398 like protein</fullName>
    </submittedName>
</protein>
<gene>
    <name evidence="4" type="ORF">HNY73_017852</name>
</gene>
<comment type="caution">
    <text evidence="4">The sequence shown here is derived from an EMBL/GenBank/DDBJ whole genome shotgun (WGS) entry which is preliminary data.</text>
</comment>
<feature type="domain" description="C2H2-type" evidence="3">
    <location>
        <begin position="297"/>
        <end position="327"/>
    </location>
</feature>
<dbReference type="GO" id="GO:0008270">
    <property type="term" value="F:zinc ion binding"/>
    <property type="evidence" value="ECO:0007669"/>
    <property type="project" value="UniProtKB-KW"/>
</dbReference>
<name>A0A8T0EBC9_ARGBR</name>
<dbReference type="AlphaFoldDB" id="A0A8T0EBC9"/>
<evidence type="ECO:0000256" key="2">
    <source>
        <dbReference type="SAM" id="MobiDB-lite"/>
    </source>
</evidence>
<reference evidence="4" key="1">
    <citation type="journal article" date="2020" name="bioRxiv">
        <title>Chromosome-level reference genome of the European wasp spider Argiope bruennichi: a resource for studies on range expansion and evolutionary adaptation.</title>
        <authorList>
            <person name="Sheffer M.M."/>
            <person name="Hoppe A."/>
            <person name="Krehenwinkel H."/>
            <person name="Uhl G."/>
            <person name="Kuss A.W."/>
            <person name="Jensen L."/>
            <person name="Jensen C."/>
            <person name="Gillespie R.G."/>
            <person name="Hoff K.J."/>
            <person name="Prost S."/>
        </authorList>
    </citation>
    <scope>NUCLEOTIDE SEQUENCE</scope>
</reference>
<dbReference type="InterPro" id="IPR013087">
    <property type="entry name" value="Znf_C2H2_type"/>
</dbReference>
<keyword evidence="1" id="KW-0862">Zinc</keyword>
<dbReference type="EMBL" id="JABXBU010002228">
    <property type="protein sequence ID" value="KAF8770306.1"/>
    <property type="molecule type" value="Genomic_DNA"/>
</dbReference>
<dbReference type="InterPro" id="IPR052797">
    <property type="entry name" value="RegFact_GeneExpr_CellDeath"/>
</dbReference>
<organism evidence="4 5">
    <name type="scientific">Argiope bruennichi</name>
    <name type="common">Wasp spider</name>
    <name type="synonym">Aranea bruennichi</name>
    <dbReference type="NCBI Taxonomy" id="94029"/>
    <lineage>
        <taxon>Eukaryota</taxon>
        <taxon>Metazoa</taxon>
        <taxon>Ecdysozoa</taxon>
        <taxon>Arthropoda</taxon>
        <taxon>Chelicerata</taxon>
        <taxon>Arachnida</taxon>
        <taxon>Araneae</taxon>
        <taxon>Araneomorphae</taxon>
        <taxon>Entelegynae</taxon>
        <taxon>Araneoidea</taxon>
        <taxon>Araneidae</taxon>
        <taxon>Argiope</taxon>
    </lineage>
</organism>
<accession>A0A8T0EBC9</accession>
<feature type="region of interest" description="Disordered" evidence="2">
    <location>
        <begin position="324"/>
        <end position="343"/>
    </location>
</feature>
<proteinExistence type="predicted"/>
<dbReference type="Gene3D" id="3.30.160.60">
    <property type="entry name" value="Classic Zinc Finger"/>
    <property type="match status" value="2"/>
</dbReference>
<sequence length="530" mass="60979">MEKDMDSSAMESKDSDCETVYVITEEELNNSFISENIGKEIIIDGSFFIVGENSFSLDGQDIQSQDKENMDGKELISVVLEKNDSNTVDNRGNVYGSLINNVNDNENVTTRNENSFIDKNQPTTVNHEQNILSGHSQNSYMDVEENLSLDSVEDSSIVHHQEKVTTPGKNCILSVSGHVQLQPSDWDMLTCPYCMTNFSKAYIMKRHMVTVHKFLSSEAPFPCFYCNALCQQEDLLLKHYEIEHKYQQQTALLITRMYSADPHRFVCSYCSKKFAKPCHLKKHLEIKHNFTSDEVAFPCGFKSCKMSFEKQILLLKHYEKEHNQKEQTALESTENNGDALPSEVASDRDNEIEILSQIKSRTDKLKSSEPIPASKKNIGRIKCIECNVNCTSFRTFREHLLKYHKLDVTEKEIRFPNMTAFKKWKLEIERRDLTFFTAQMGAKKLQNYFWRQYCCHRSGYYKQGNKVKKSRMDNLLGSCKTGFFCTASMTVREYPDEVYVKYCLQHYGHGGGTTFVHLSDEEQAAVQGNC</sequence>
<keyword evidence="1" id="KW-0479">Metal-binding</keyword>
<feature type="domain" description="C2H2-type" evidence="3">
    <location>
        <begin position="265"/>
        <end position="288"/>
    </location>
</feature>
<dbReference type="PROSITE" id="PS00028">
    <property type="entry name" value="ZINC_FINGER_C2H2_1"/>
    <property type="match status" value="4"/>
</dbReference>
<dbReference type="PANTHER" id="PTHR33936">
    <property type="entry name" value="PROTEIN CBG17840"/>
    <property type="match status" value="1"/>
</dbReference>
<evidence type="ECO:0000313" key="4">
    <source>
        <dbReference type="EMBL" id="KAF8770306.1"/>
    </source>
</evidence>
<evidence type="ECO:0000313" key="5">
    <source>
        <dbReference type="Proteomes" id="UP000807504"/>
    </source>
</evidence>
<evidence type="ECO:0000259" key="3">
    <source>
        <dbReference type="PROSITE" id="PS50157"/>
    </source>
</evidence>